<keyword evidence="3" id="KW-0238">DNA-binding</keyword>
<evidence type="ECO:0000256" key="1">
    <source>
        <dbReference type="ARBA" id="ARBA00009437"/>
    </source>
</evidence>
<evidence type="ECO:0000256" key="5">
    <source>
        <dbReference type="SAM" id="MobiDB-lite"/>
    </source>
</evidence>
<reference evidence="7 8" key="1">
    <citation type="journal article" date="2019" name="Int. J. Syst. Evol. Microbiol.">
        <title>The Global Catalogue of Microorganisms (GCM) 10K type strain sequencing project: providing services to taxonomists for standard genome sequencing and annotation.</title>
        <authorList>
            <consortium name="The Broad Institute Genomics Platform"/>
            <consortium name="The Broad Institute Genome Sequencing Center for Infectious Disease"/>
            <person name="Wu L."/>
            <person name="Ma J."/>
        </authorList>
    </citation>
    <scope>NUCLEOTIDE SEQUENCE [LARGE SCALE GENOMIC DNA]</scope>
    <source>
        <strain evidence="7 8">JCM 6242</strain>
    </source>
</reference>
<evidence type="ECO:0000259" key="6">
    <source>
        <dbReference type="PROSITE" id="PS50931"/>
    </source>
</evidence>
<dbReference type="InterPro" id="IPR000847">
    <property type="entry name" value="LysR_HTH_N"/>
</dbReference>
<evidence type="ECO:0000256" key="4">
    <source>
        <dbReference type="ARBA" id="ARBA00023163"/>
    </source>
</evidence>
<feature type="region of interest" description="Disordered" evidence="5">
    <location>
        <begin position="300"/>
        <end position="342"/>
    </location>
</feature>
<keyword evidence="8" id="KW-1185">Reference proteome</keyword>
<accession>A0ABN3WA37</accession>
<dbReference type="CDD" id="cd08436">
    <property type="entry name" value="PBP2_LTTR_like_3"/>
    <property type="match status" value="1"/>
</dbReference>
<dbReference type="Gene3D" id="1.10.10.10">
    <property type="entry name" value="Winged helix-like DNA-binding domain superfamily/Winged helix DNA-binding domain"/>
    <property type="match status" value="1"/>
</dbReference>
<gene>
    <name evidence="7" type="ORF">GCM10010517_70260</name>
</gene>
<keyword evidence="4" id="KW-0804">Transcription</keyword>
<dbReference type="SUPFAM" id="SSF46785">
    <property type="entry name" value="Winged helix' DNA-binding domain"/>
    <property type="match status" value="1"/>
</dbReference>
<evidence type="ECO:0000256" key="3">
    <source>
        <dbReference type="ARBA" id="ARBA00023125"/>
    </source>
</evidence>
<name>A0ABN3WA37_9ACTN</name>
<organism evidence="7 8">
    <name type="scientific">Streptosporangium fragile</name>
    <dbReference type="NCBI Taxonomy" id="46186"/>
    <lineage>
        <taxon>Bacteria</taxon>
        <taxon>Bacillati</taxon>
        <taxon>Actinomycetota</taxon>
        <taxon>Actinomycetes</taxon>
        <taxon>Streptosporangiales</taxon>
        <taxon>Streptosporangiaceae</taxon>
        <taxon>Streptosporangium</taxon>
    </lineage>
</organism>
<dbReference type="PANTHER" id="PTHR30346">
    <property type="entry name" value="TRANSCRIPTIONAL DUAL REGULATOR HCAR-RELATED"/>
    <property type="match status" value="1"/>
</dbReference>
<dbReference type="InterPro" id="IPR005119">
    <property type="entry name" value="LysR_subst-bd"/>
</dbReference>
<dbReference type="InterPro" id="IPR036388">
    <property type="entry name" value="WH-like_DNA-bd_sf"/>
</dbReference>
<evidence type="ECO:0000313" key="7">
    <source>
        <dbReference type="EMBL" id="GAA2904229.1"/>
    </source>
</evidence>
<protein>
    <submittedName>
        <fullName evidence="7">LysR family transcriptional regulator</fullName>
    </submittedName>
</protein>
<comment type="caution">
    <text evidence="7">The sequence shown here is derived from an EMBL/GenBank/DDBJ whole genome shotgun (WGS) entry which is preliminary data.</text>
</comment>
<evidence type="ECO:0000256" key="2">
    <source>
        <dbReference type="ARBA" id="ARBA00023015"/>
    </source>
</evidence>
<comment type="similarity">
    <text evidence="1">Belongs to the LysR transcriptional regulatory family.</text>
</comment>
<keyword evidence="2" id="KW-0805">Transcription regulation</keyword>
<sequence>MIDGMELRHLEYFLAVAEELNFTRAAQRLHVVQSGVSAAVRALERELGAELFDRDSKRVALTDAGAALLPEARATLAAAQAARDAVGQVRGGLRGTLSMGTMTSVAILDMPGLIGQFHAEHPAVTIRLHVAPSGSAGLAQSLLEGRLDIAFLSLPGRPPAGLGIRELATVPMVAVLPAGHRLAAKEEVTLAALADEPFIDTPVGYGNRAVVDRELAAIGLRRQVAIDVTDIATVAAYVGHGLGVALLPTFAVPYGDPKVRVLPVADRLMSWSLSVATAAARRPSAALSALLTMVDRHVNVSEGMPIDPPGSPGSPGSPGRPPGTPGGTPWTATASTTGSGPG</sequence>
<dbReference type="PANTHER" id="PTHR30346:SF30">
    <property type="entry name" value="SMALL NEUTRAL PROTEASE REGULATORY PROTEIN"/>
    <property type="match status" value="1"/>
</dbReference>
<dbReference type="Pfam" id="PF03466">
    <property type="entry name" value="LysR_substrate"/>
    <property type="match status" value="1"/>
</dbReference>
<dbReference type="PROSITE" id="PS50931">
    <property type="entry name" value="HTH_LYSR"/>
    <property type="match status" value="1"/>
</dbReference>
<proteinExistence type="inferred from homology"/>
<dbReference type="Gene3D" id="3.40.190.290">
    <property type="match status" value="1"/>
</dbReference>
<dbReference type="PRINTS" id="PR00039">
    <property type="entry name" value="HTHLYSR"/>
</dbReference>
<dbReference type="InterPro" id="IPR036390">
    <property type="entry name" value="WH_DNA-bd_sf"/>
</dbReference>
<dbReference type="EMBL" id="BAAAVI010000078">
    <property type="protein sequence ID" value="GAA2904229.1"/>
    <property type="molecule type" value="Genomic_DNA"/>
</dbReference>
<feature type="compositionally biased region" description="Low complexity" evidence="5">
    <location>
        <begin position="327"/>
        <end position="342"/>
    </location>
</feature>
<evidence type="ECO:0000313" key="8">
    <source>
        <dbReference type="Proteomes" id="UP001500831"/>
    </source>
</evidence>
<dbReference type="Proteomes" id="UP001500831">
    <property type="component" value="Unassembled WGS sequence"/>
</dbReference>
<feature type="domain" description="HTH lysR-type" evidence="6">
    <location>
        <begin position="5"/>
        <end position="62"/>
    </location>
</feature>
<dbReference type="Pfam" id="PF00126">
    <property type="entry name" value="HTH_1"/>
    <property type="match status" value="1"/>
</dbReference>
<dbReference type="SUPFAM" id="SSF53850">
    <property type="entry name" value="Periplasmic binding protein-like II"/>
    <property type="match status" value="1"/>
</dbReference>